<dbReference type="InterPro" id="IPR011060">
    <property type="entry name" value="RibuloseP-bd_barrel"/>
</dbReference>
<dbReference type="STRING" id="416874.SAMN04487958_10993"/>
<gene>
    <name evidence="10" type="primary">trpF</name>
    <name evidence="12" type="ORF">SAMN04487958_10993</name>
</gene>
<evidence type="ECO:0000259" key="11">
    <source>
        <dbReference type="Pfam" id="PF00697"/>
    </source>
</evidence>
<keyword evidence="6 10" id="KW-0028">Amino-acid biosynthesis</keyword>
<accession>A0A1H9VHG1</accession>
<dbReference type="SUPFAM" id="SSF51366">
    <property type="entry name" value="Ribulose-phoshate binding barrel"/>
    <property type="match status" value="1"/>
</dbReference>
<dbReference type="GO" id="GO:0004640">
    <property type="term" value="F:phosphoribosylanthranilate isomerase activity"/>
    <property type="evidence" value="ECO:0007669"/>
    <property type="project" value="UniProtKB-UniRule"/>
</dbReference>
<dbReference type="CDD" id="cd00405">
    <property type="entry name" value="PRAI"/>
    <property type="match status" value="1"/>
</dbReference>
<keyword evidence="13" id="KW-1185">Reference proteome</keyword>
<dbReference type="NCBIfam" id="NF002298">
    <property type="entry name" value="PRK01222.1-4"/>
    <property type="match status" value="1"/>
</dbReference>
<dbReference type="InterPro" id="IPR044643">
    <property type="entry name" value="TrpF_fam"/>
</dbReference>
<dbReference type="Gene3D" id="3.20.20.70">
    <property type="entry name" value="Aldolase class I"/>
    <property type="match status" value="1"/>
</dbReference>
<dbReference type="HAMAP" id="MF_00135">
    <property type="entry name" value="PRAI"/>
    <property type="match status" value="1"/>
</dbReference>
<dbReference type="FunFam" id="3.20.20.70:FF:000075">
    <property type="entry name" value="Tryptophan biosynthesis protein TRP1"/>
    <property type="match status" value="1"/>
</dbReference>
<evidence type="ECO:0000256" key="9">
    <source>
        <dbReference type="ARBA" id="ARBA00023235"/>
    </source>
</evidence>
<keyword evidence="7 10" id="KW-0822">Tryptophan biosynthesis</keyword>
<evidence type="ECO:0000256" key="10">
    <source>
        <dbReference type="HAMAP-Rule" id="MF_00135"/>
    </source>
</evidence>
<feature type="domain" description="N-(5'phosphoribosyl) anthranilate isomerase (PRAI)" evidence="11">
    <location>
        <begin position="13"/>
        <end position="205"/>
    </location>
</feature>
<evidence type="ECO:0000256" key="5">
    <source>
        <dbReference type="ARBA" id="ARBA00022272"/>
    </source>
</evidence>
<organism evidence="12 13">
    <name type="scientific">Vreelandella subterranea</name>
    <dbReference type="NCBI Taxonomy" id="416874"/>
    <lineage>
        <taxon>Bacteria</taxon>
        <taxon>Pseudomonadati</taxon>
        <taxon>Pseudomonadota</taxon>
        <taxon>Gammaproteobacteria</taxon>
        <taxon>Oceanospirillales</taxon>
        <taxon>Halomonadaceae</taxon>
        <taxon>Vreelandella</taxon>
    </lineage>
</organism>
<reference evidence="13" key="1">
    <citation type="submission" date="2016-10" db="EMBL/GenBank/DDBJ databases">
        <authorList>
            <person name="Varghese N."/>
            <person name="Submissions S."/>
        </authorList>
    </citation>
    <scope>NUCLEOTIDE SEQUENCE [LARGE SCALE GENOMIC DNA]</scope>
    <source>
        <strain evidence="13">CGMCC 1.6495</strain>
    </source>
</reference>
<comment type="pathway">
    <text evidence="2 10">Amino-acid biosynthesis; L-tryptophan biosynthesis; L-tryptophan from chorismate: step 3/5.</text>
</comment>
<dbReference type="UniPathway" id="UPA00035">
    <property type="reaction ID" value="UER00042"/>
</dbReference>
<evidence type="ECO:0000256" key="3">
    <source>
        <dbReference type="ARBA" id="ARBA00007571"/>
    </source>
</evidence>
<dbReference type="NCBIfam" id="NF002299">
    <property type="entry name" value="PRK01222.1-6"/>
    <property type="match status" value="1"/>
</dbReference>
<evidence type="ECO:0000313" key="12">
    <source>
        <dbReference type="EMBL" id="SES20657.1"/>
    </source>
</evidence>
<evidence type="ECO:0000256" key="4">
    <source>
        <dbReference type="ARBA" id="ARBA00012572"/>
    </source>
</evidence>
<comment type="catalytic activity">
    <reaction evidence="1 10">
        <text>N-(5-phospho-beta-D-ribosyl)anthranilate = 1-(2-carboxyphenylamino)-1-deoxy-D-ribulose 5-phosphate</text>
        <dbReference type="Rhea" id="RHEA:21540"/>
        <dbReference type="ChEBI" id="CHEBI:18277"/>
        <dbReference type="ChEBI" id="CHEBI:58613"/>
        <dbReference type="EC" id="5.3.1.24"/>
    </reaction>
</comment>
<dbReference type="PANTHER" id="PTHR42894">
    <property type="entry name" value="N-(5'-PHOSPHORIBOSYL)ANTHRANILATE ISOMERASE"/>
    <property type="match status" value="1"/>
</dbReference>
<dbReference type="GO" id="GO:0000162">
    <property type="term" value="P:L-tryptophan biosynthetic process"/>
    <property type="evidence" value="ECO:0007669"/>
    <property type="project" value="UniProtKB-UniRule"/>
</dbReference>
<evidence type="ECO:0000256" key="8">
    <source>
        <dbReference type="ARBA" id="ARBA00023141"/>
    </source>
</evidence>
<dbReference type="Proteomes" id="UP000198505">
    <property type="component" value="Unassembled WGS sequence"/>
</dbReference>
<dbReference type="Pfam" id="PF00697">
    <property type="entry name" value="PRAI"/>
    <property type="match status" value="1"/>
</dbReference>
<sequence length="213" mass="23190">MTHTESMQRTRIKFCGFTRQDDIDTAVALGVDALGFVMWSKSSRSVGIEQLAALAAKVPAFVSRVGLFVDPSAKWVEACLPHLDLLQFHGDETPEFCASFDRPWIKALRMRDTIDLAFEAERYAQSQALLLDAYRPGTPGGTGESFDWSRIPATLAKPVILAGGLTPENVSQAVHQVRPYAVDVSGGIEASRGCKDASRMASFVRQVASADAR</sequence>
<dbReference type="RefSeq" id="WP_281244573.1">
    <property type="nucleotide sequence ID" value="NZ_FOGS01000009.1"/>
</dbReference>
<evidence type="ECO:0000256" key="7">
    <source>
        <dbReference type="ARBA" id="ARBA00022822"/>
    </source>
</evidence>
<protein>
    <recommendedName>
        <fullName evidence="5 10">N-(5'-phosphoribosyl)anthranilate isomerase</fullName>
        <shortName evidence="10">PRAI</shortName>
        <ecNumber evidence="4 10">5.3.1.24</ecNumber>
    </recommendedName>
</protein>
<dbReference type="AlphaFoldDB" id="A0A1H9VHG1"/>
<name>A0A1H9VHG1_9GAMM</name>
<dbReference type="InterPro" id="IPR001240">
    <property type="entry name" value="PRAI_dom"/>
</dbReference>
<proteinExistence type="inferred from homology"/>
<keyword evidence="9 10" id="KW-0413">Isomerase</keyword>
<evidence type="ECO:0000256" key="6">
    <source>
        <dbReference type="ARBA" id="ARBA00022605"/>
    </source>
</evidence>
<dbReference type="EC" id="5.3.1.24" evidence="4 10"/>
<evidence type="ECO:0000256" key="2">
    <source>
        <dbReference type="ARBA" id="ARBA00004664"/>
    </source>
</evidence>
<dbReference type="PANTHER" id="PTHR42894:SF1">
    <property type="entry name" value="N-(5'-PHOSPHORIBOSYL)ANTHRANILATE ISOMERASE"/>
    <property type="match status" value="1"/>
</dbReference>
<keyword evidence="8 10" id="KW-0057">Aromatic amino acid biosynthesis</keyword>
<comment type="similarity">
    <text evidence="3 10">Belongs to the TrpF family.</text>
</comment>
<dbReference type="InterPro" id="IPR013785">
    <property type="entry name" value="Aldolase_TIM"/>
</dbReference>
<evidence type="ECO:0000313" key="13">
    <source>
        <dbReference type="Proteomes" id="UP000198505"/>
    </source>
</evidence>
<evidence type="ECO:0000256" key="1">
    <source>
        <dbReference type="ARBA" id="ARBA00001164"/>
    </source>
</evidence>
<dbReference type="EMBL" id="FOGS01000009">
    <property type="protein sequence ID" value="SES20657.1"/>
    <property type="molecule type" value="Genomic_DNA"/>
</dbReference>